<dbReference type="AlphaFoldDB" id="X6MYR7"/>
<evidence type="ECO:0000256" key="1">
    <source>
        <dbReference type="SAM" id="Phobius"/>
    </source>
</evidence>
<reference evidence="2 3" key="1">
    <citation type="journal article" date="2013" name="Curr. Biol.">
        <title>The Genome of the Foraminiferan Reticulomyxa filosa.</title>
        <authorList>
            <person name="Glockner G."/>
            <person name="Hulsmann N."/>
            <person name="Schleicher M."/>
            <person name="Noegel A.A."/>
            <person name="Eichinger L."/>
            <person name="Gallinger C."/>
            <person name="Pawlowski J."/>
            <person name="Sierra R."/>
            <person name="Euteneuer U."/>
            <person name="Pillet L."/>
            <person name="Moustafa A."/>
            <person name="Platzer M."/>
            <person name="Groth M."/>
            <person name="Szafranski K."/>
            <person name="Schliwa M."/>
        </authorList>
    </citation>
    <scope>NUCLEOTIDE SEQUENCE [LARGE SCALE GENOMIC DNA]</scope>
</reference>
<organism evidence="2 3">
    <name type="scientific">Reticulomyxa filosa</name>
    <dbReference type="NCBI Taxonomy" id="46433"/>
    <lineage>
        <taxon>Eukaryota</taxon>
        <taxon>Sar</taxon>
        <taxon>Rhizaria</taxon>
        <taxon>Retaria</taxon>
        <taxon>Foraminifera</taxon>
        <taxon>Monothalamids</taxon>
        <taxon>Reticulomyxidae</taxon>
        <taxon>Reticulomyxa</taxon>
    </lineage>
</organism>
<evidence type="ECO:0000313" key="3">
    <source>
        <dbReference type="Proteomes" id="UP000023152"/>
    </source>
</evidence>
<comment type="caution">
    <text evidence="2">The sequence shown here is derived from an EMBL/GenBank/DDBJ whole genome shotgun (WGS) entry which is preliminary data.</text>
</comment>
<feature type="transmembrane region" description="Helical" evidence="1">
    <location>
        <begin position="31"/>
        <end position="49"/>
    </location>
</feature>
<keyword evidence="3" id="KW-1185">Reference proteome</keyword>
<keyword evidence="1" id="KW-0472">Membrane</keyword>
<keyword evidence="1" id="KW-0812">Transmembrane</keyword>
<keyword evidence="1" id="KW-1133">Transmembrane helix</keyword>
<proteinExistence type="predicted"/>
<name>X6MYR7_RETFI</name>
<gene>
    <name evidence="2" type="ORF">RFI_18629</name>
</gene>
<dbReference type="Proteomes" id="UP000023152">
    <property type="component" value="Unassembled WGS sequence"/>
</dbReference>
<protein>
    <submittedName>
        <fullName evidence="2">Uncharacterized protein</fullName>
    </submittedName>
</protein>
<accession>X6MYR7</accession>
<evidence type="ECO:0000313" key="2">
    <source>
        <dbReference type="EMBL" id="ETO18634.1"/>
    </source>
</evidence>
<dbReference type="EMBL" id="ASPP01014628">
    <property type="protein sequence ID" value="ETO18634.1"/>
    <property type="molecule type" value="Genomic_DNA"/>
</dbReference>
<sequence>MHPNKDRQQKSRINGIPWNSKQLKKKKLNSCVYFEEFICFFFFDLAVFFTPIKKKKKCNTIGNKKTLLNKNFLNLYMSGVEDVVRIRTSSKCLNTRSQANVGDSSDNNSHSTTFVDLSCILAINNSLDDEIVRIESNRANTEDVTYINKLGVMQLLEDDEDEYVPNMPLFSVKNVFGKENIPNVMKYDDQWLRMIANVYGRSHMIVMALSHLRSQMQQFMCLEYFLLKHINASLEELLRNCPEDTMVNEEFDWFQDHSFTISNIQTNTDSPPTPNKKMKRMIETELQIPVSPIKLEVMYSALKKKSVNIHLCFIEEKTVKQEYDKFFTDGEIFFSLFFSLLFFCLGYNNMCIDKMVTPHPDLESSGKFHKPLEKVSHTKFCWIFSIFVFLEIDVQKFYLFVIYVFDFSSTDIKIPELDVKPDFLSDPDKFDVVNLFYCLPFSTSRLFMEFFCLKKNQQKDKETKIKEETSPILPTIRIKEEFDTKKILDGQQNFNTADPGWVSWFFDFFDRGN</sequence>